<dbReference type="Proteomes" id="UP000474718">
    <property type="component" value="Unassembled WGS sequence"/>
</dbReference>
<dbReference type="EMBL" id="FQVY01000001">
    <property type="protein sequence ID" value="SHF86663.1"/>
    <property type="molecule type" value="Genomic_DNA"/>
</dbReference>
<gene>
    <name evidence="1" type="ORF">GT747_01385</name>
    <name evidence="2" type="ORF">SAMN05444424_0974</name>
</gene>
<proteinExistence type="predicted"/>
<reference evidence="2" key="1">
    <citation type="submission" date="2016-11" db="EMBL/GenBank/DDBJ databases">
        <authorList>
            <person name="Varghese N."/>
            <person name="Submissions S."/>
        </authorList>
    </citation>
    <scope>NUCLEOTIDE SEQUENCE</scope>
    <source>
        <strain evidence="2">DSM 4029</strain>
    </source>
</reference>
<keyword evidence="4" id="KW-1185">Reference proteome</keyword>
<protein>
    <submittedName>
        <fullName evidence="2">Nitrogen regulatory protein P-II family</fullName>
    </submittedName>
</protein>
<dbReference type="SUPFAM" id="SSF54913">
    <property type="entry name" value="GlnB-like"/>
    <property type="match status" value="1"/>
</dbReference>
<comment type="caution">
    <text evidence="2">The sequence shown here is derived from an EMBL/GenBank/DDBJ whole genome shotgun (WGS) entry which is preliminary data.</text>
</comment>
<dbReference type="Proteomes" id="UP000184089">
    <property type="component" value="Unassembled WGS sequence"/>
</dbReference>
<organism evidence="2 3">
    <name type="scientific">Bittarella massiliensis</name>
    <name type="common">ex Durand et al. 2017</name>
    <dbReference type="NCBI Taxonomy" id="1720313"/>
    <lineage>
        <taxon>Bacteria</taxon>
        <taxon>Bacillati</taxon>
        <taxon>Bacillota</taxon>
        <taxon>Clostridia</taxon>
        <taxon>Eubacteriales</taxon>
        <taxon>Oscillospiraceae</taxon>
        <taxon>Bittarella (ex Durand et al. 2017)</taxon>
    </lineage>
</organism>
<accession>A0AAQ1RVG3</accession>
<reference evidence="1 4" key="3">
    <citation type="journal article" date="2019" name="Nat. Med.">
        <title>A library of human gut bacterial isolates paired with longitudinal multiomics data enables mechanistic microbiome research.</title>
        <authorList>
            <person name="Poyet M."/>
            <person name="Groussin M."/>
            <person name="Gibbons S.M."/>
            <person name="Avila-Pacheco J."/>
            <person name="Jiang X."/>
            <person name="Kearney S.M."/>
            <person name="Perrotta A.R."/>
            <person name="Berdy B."/>
            <person name="Zhao S."/>
            <person name="Lieberman T.D."/>
            <person name="Swanson P.K."/>
            <person name="Smith M."/>
            <person name="Roesemann S."/>
            <person name="Alexander J.E."/>
            <person name="Rich S.A."/>
            <person name="Livny J."/>
            <person name="Vlamakis H."/>
            <person name="Clish C."/>
            <person name="Bullock K."/>
            <person name="Deik A."/>
            <person name="Scott J."/>
            <person name="Pierce K.A."/>
            <person name="Xavier R.J."/>
            <person name="Alm E.J."/>
        </authorList>
    </citation>
    <scope>NUCLEOTIDE SEQUENCE [LARGE SCALE GENOMIC DNA]</scope>
    <source>
        <strain evidence="1 4">BIOML-A2</strain>
    </source>
</reference>
<evidence type="ECO:0000313" key="4">
    <source>
        <dbReference type="Proteomes" id="UP000474718"/>
    </source>
</evidence>
<evidence type="ECO:0000313" key="2">
    <source>
        <dbReference type="EMBL" id="SHF86663.1"/>
    </source>
</evidence>
<sequence>MQMAIIILSRFEKLEELLFCLAEEGVRGATVVESSGMAKVLGREGGRFFQSLHLYIPDREENRTIFTVVPDEQVPLVERVLTEVVGDLSDPDTAVLFCVPVGYTAGLGEKK</sequence>
<reference evidence="3" key="2">
    <citation type="submission" date="2016-11" db="EMBL/GenBank/DDBJ databases">
        <authorList>
            <person name="Jaros S."/>
            <person name="Januszkiewicz K."/>
            <person name="Wedrychowicz H."/>
        </authorList>
    </citation>
    <scope>NUCLEOTIDE SEQUENCE [LARGE SCALE GENOMIC DNA]</scope>
    <source>
        <strain evidence="3">DSM 4029</strain>
    </source>
</reference>
<evidence type="ECO:0000313" key="1">
    <source>
        <dbReference type="EMBL" id="MZL68428.1"/>
    </source>
</evidence>
<name>A0AAQ1RVG3_9FIRM</name>
<dbReference type="Gene3D" id="3.30.70.120">
    <property type="match status" value="1"/>
</dbReference>
<dbReference type="InterPro" id="IPR011322">
    <property type="entry name" value="N-reg_PII-like_a/b"/>
</dbReference>
<dbReference type="AlphaFoldDB" id="A0AAQ1RVG3"/>
<dbReference type="EMBL" id="WWVX01000001">
    <property type="protein sequence ID" value="MZL68428.1"/>
    <property type="molecule type" value="Genomic_DNA"/>
</dbReference>
<dbReference type="InterPro" id="IPR015867">
    <property type="entry name" value="N-reg_PII/ATP_PRibTrfase_C"/>
</dbReference>
<evidence type="ECO:0000313" key="3">
    <source>
        <dbReference type="Proteomes" id="UP000184089"/>
    </source>
</evidence>
<dbReference type="RefSeq" id="WP_044993187.1">
    <property type="nucleotide sequence ID" value="NZ_LN908977.1"/>
</dbReference>